<keyword evidence="5" id="KW-1185">Reference proteome</keyword>
<dbReference type="Gene3D" id="3.20.20.70">
    <property type="entry name" value="Aldolase class I"/>
    <property type="match status" value="1"/>
</dbReference>
<dbReference type="OMA" id="FGWPEEY"/>
<dbReference type="GO" id="GO:0018580">
    <property type="term" value="F:nitronate monooxygenase activity"/>
    <property type="evidence" value="ECO:0007669"/>
    <property type="project" value="InterPro"/>
</dbReference>
<dbReference type="SUPFAM" id="SSF51412">
    <property type="entry name" value="Inosine monophosphate dehydrogenase (IMPDH)"/>
    <property type="match status" value="1"/>
</dbReference>
<dbReference type="InterPro" id="IPR013785">
    <property type="entry name" value="Aldolase_TIM"/>
</dbReference>
<keyword evidence="2" id="KW-0288">FMN</keyword>
<reference evidence="5" key="1">
    <citation type="journal article" date="2017" name="Nucleic Acids Res.">
        <title>Proteogenomics produces comprehensive and highly accurate protein-coding gene annotation in a complete genome assembly of Malassezia sympodialis.</title>
        <authorList>
            <person name="Zhu Y."/>
            <person name="Engstroem P.G."/>
            <person name="Tellgren-Roth C."/>
            <person name="Baudo C.D."/>
            <person name="Kennell J.C."/>
            <person name="Sun S."/>
            <person name="Billmyre R.B."/>
            <person name="Schroeder M.S."/>
            <person name="Andersson A."/>
            <person name="Holm T."/>
            <person name="Sigurgeirsson B."/>
            <person name="Wu G."/>
            <person name="Sankaranarayanan S.R."/>
            <person name="Siddharthan R."/>
            <person name="Sanyal K."/>
            <person name="Lundeberg J."/>
            <person name="Nystedt B."/>
            <person name="Boekhout T."/>
            <person name="Dawson T.L. Jr."/>
            <person name="Heitman J."/>
            <person name="Scheynius A."/>
            <person name="Lehtioe J."/>
        </authorList>
    </citation>
    <scope>NUCLEOTIDE SEQUENCE [LARGE SCALE GENOMIC DNA]</scope>
    <source>
        <strain evidence="5">ATCC 42132</strain>
    </source>
</reference>
<dbReference type="PANTHER" id="PTHR32332:SF31">
    <property type="entry name" value="2-NITROPROPANE DIOXYGENASE FAMILY, PUTATIVE (AFU_ORTHOLOGUE AFUA_2G09850)-RELATED"/>
    <property type="match status" value="1"/>
</dbReference>
<dbReference type="EMBL" id="LT671823">
    <property type="protein sequence ID" value="SHO77429.1"/>
    <property type="molecule type" value="Genomic_DNA"/>
</dbReference>
<dbReference type="AlphaFoldDB" id="A0A1M8A4V1"/>
<sequence>MAGAAGAELASAITRGGGLGFVGAGYWDAAKLATEWSVVKERLGSAPPRQRHPAGIGLLAWNLTKKHGSCDPRAPTASPAIELIDEALRARPSAIMVAFGVPREMVTWCRFLRERDLQVSGCDSPVTLLVMVNSLEEARAAVKDIGADVLVVQGHEAGGHGHANAPPRDVLLSTVLDNIASWNARSPPVVSAGGISDGRAIAAQLTLGADGVLVGTRFLLTPEATYSSAQKEKLLRAVGTDTVRSLAFDDARGTLDWPDGIDGRGLRSSTVDEYDAAAQGLERPVPGQPERHARYVQALQAGDTEREVTWSGVGIGQVRTIQPAAEAVQHLHTTTVHALKRVSSYLAAP</sequence>
<organism evidence="4 5">
    <name type="scientific">Malassezia sympodialis (strain ATCC 42132)</name>
    <name type="common">Atopic eczema-associated yeast</name>
    <dbReference type="NCBI Taxonomy" id="1230383"/>
    <lineage>
        <taxon>Eukaryota</taxon>
        <taxon>Fungi</taxon>
        <taxon>Dikarya</taxon>
        <taxon>Basidiomycota</taxon>
        <taxon>Ustilaginomycotina</taxon>
        <taxon>Malasseziomycetes</taxon>
        <taxon>Malasseziales</taxon>
        <taxon>Malasseziaceae</taxon>
        <taxon>Malassezia</taxon>
    </lineage>
</organism>
<dbReference type="InterPro" id="IPR004136">
    <property type="entry name" value="NMO"/>
</dbReference>
<evidence type="ECO:0000313" key="4">
    <source>
        <dbReference type="EMBL" id="SHO77429.1"/>
    </source>
</evidence>
<evidence type="ECO:0000256" key="1">
    <source>
        <dbReference type="ARBA" id="ARBA00022630"/>
    </source>
</evidence>
<evidence type="ECO:0000313" key="5">
    <source>
        <dbReference type="Proteomes" id="UP000186303"/>
    </source>
</evidence>
<evidence type="ECO:0000256" key="3">
    <source>
        <dbReference type="ARBA" id="ARBA00023002"/>
    </source>
</evidence>
<protein>
    <submittedName>
        <fullName evidence="4">Uncharacterized protein</fullName>
    </submittedName>
</protein>
<dbReference type="OrthoDB" id="2349068at2759"/>
<dbReference type="CDD" id="cd04730">
    <property type="entry name" value="NPD_like"/>
    <property type="match status" value="1"/>
</dbReference>
<dbReference type="Pfam" id="PF03060">
    <property type="entry name" value="NMO"/>
    <property type="match status" value="1"/>
</dbReference>
<keyword evidence="3" id="KW-0560">Oxidoreductase</keyword>
<name>A0A1M8A4V1_MALS4</name>
<dbReference type="PANTHER" id="PTHR32332">
    <property type="entry name" value="2-NITROPROPANE DIOXYGENASE"/>
    <property type="match status" value="1"/>
</dbReference>
<dbReference type="Proteomes" id="UP000186303">
    <property type="component" value="Chromosome 3"/>
</dbReference>
<gene>
    <name evidence="4" type="ORF">MSYG_1769</name>
</gene>
<proteinExistence type="predicted"/>
<keyword evidence="1" id="KW-0285">Flavoprotein</keyword>
<accession>A0A1M8A4V1</accession>
<evidence type="ECO:0000256" key="2">
    <source>
        <dbReference type="ARBA" id="ARBA00022643"/>
    </source>
</evidence>
<dbReference type="VEuPathDB" id="FungiDB:MSYG_1769"/>